<evidence type="ECO:0008006" key="3">
    <source>
        <dbReference type="Google" id="ProtNLM"/>
    </source>
</evidence>
<feature type="non-terminal residue" evidence="1">
    <location>
        <position position="54"/>
    </location>
</feature>
<accession>A0ABV0Y8X0</accession>
<dbReference type="EMBL" id="JAHRIP010028229">
    <property type="protein sequence ID" value="MEQ2290141.1"/>
    <property type="molecule type" value="Genomic_DNA"/>
</dbReference>
<comment type="caution">
    <text evidence="1">The sequence shown here is derived from an EMBL/GenBank/DDBJ whole genome shotgun (WGS) entry which is preliminary data.</text>
</comment>
<proteinExistence type="predicted"/>
<evidence type="ECO:0000313" key="1">
    <source>
        <dbReference type="EMBL" id="MEQ2290141.1"/>
    </source>
</evidence>
<dbReference type="Proteomes" id="UP001469553">
    <property type="component" value="Unassembled WGS sequence"/>
</dbReference>
<keyword evidence="2" id="KW-1185">Reference proteome</keyword>
<protein>
    <recommendedName>
        <fullName evidence="3">Maturase K</fullName>
    </recommendedName>
</protein>
<feature type="non-terminal residue" evidence="1">
    <location>
        <position position="1"/>
    </location>
</feature>
<organism evidence="1 2">
    <name type="scientific">Ameca splendens</name>
    <dbReference type="NCBI Taxonomy" id="208324"/>
    <lineage>
        <taxon>Eukaryota</taxon>
        <taxon>Metazoa</taxon>
        <taxon>Chordata</taxon>
        <taxon>Craniata</taxon>
        <taxon>Vertebrata</taxon>
        <taxon>Euteleostomi</taxon>
        <taxon>Actinopterygii</taxon>
        <taxon>Neopterygii</taxon>
        <taxon>Teleostei</taxon>
        <taxon>Neoteleostei</taxon>
        <taxon>Acanthomorphata</taxon>
        <taxon>Ovalentaria</taxon>
        <taxon>Atherinomorphae</taxon>
        <taxon>Cyprinodontiformes</taxon>
        <taxon>Goodeidae</taxon>
        <taxon>Ameca</taxon>
    </lineage>
</organism>
<evidence type="ECO:0000313" key="2">
    <source>
        <dbReference type="Proteomes" id="UP001469553"/>
    </source>
</evidence>
<reference evidence="1 2" key="1">
    <citation type="submission" date="2021-06" db="EMBL/GenBank/DDBJ databases">
        <authorList>
            <person name="Palmer J.M."/>
        </authorList>
    </citation>
    <scope>NUCLEOTIDE SEQUENCE [LARGE SCALE GENOMIC DNA]</scope>
    <source>
        <strain evidence="1 2">AS_MEX2019</strain>
        <tissue evidence="1">Muscle</tissue>
    </source>
</reference>
<gene>
    <name evidence="1" type="ORF">AMECASPLE_000490</name>
</gene>
<sequence length="54" mass="6291">LIDTTQELGLISSHSDHIKRLYRLTFDPENTLYSIRHSLFLSTTSHNLIRLPIL</sequence>
<name>A0ABV0Y8X0_9TELE</name>